<proteinExistence type="predicted"/>
<feature type="transmembrane region" description="Helical" evidence="1">
    <location>
        <begin position="63"/>
        <end position="80"/>
    </location>
</feature>
<dbReference type="Proteomes" id="UP000076848">
    <property type="component" value="Unassembled WGS sequence"/>
</dbReference>
<feature type="transmembrane region" description="Helical" evidence="1">
    <location>
        <begin position="286"/>
        <end position="307"/>
    </location>
</feature>
<feature type="transmembrane region" description="Helical" evidence="1">
    <location>
        <begin position="155"/>
        <end position="174"/>
    </location>
</feature>
<dbReference type="AlphaFoldDB" id="A0A157S9L1"/>
<feature type="transmembrane region" description="Helical" evidence="1">
    <location>
        <begin position="124"/>
        <end position="143"/>
    </location>
</feature>
<protein>
    <recommendedName>
        <fullName evidence="4">Glycosyltransferase RgtA/B/C/D-like domain-containing protein</fullName>
    </recommendedName>
</protein>
<evidence type="ECO:0000313" key="2">
    <source>
        <dbReference type="EMBL" id="SAI67117.1"/>
    </source>
</evidence>
<reference evidence="2 3" key="1">
    <citation type="submission" date="2016-04" db="EMBL/GenBank/DDBJ databases">
        <authorList>
            <consortium name="Pathogen Informatics"/>
        </authorList>
    </citation>
    <scope>NUCLEOTIDE SEQUENCE [LARGE SCALE GENOMIC DNA]</scope>
    <source>
        <strain evidence="2 3">H050680373</strain>
    </source>
</reference>
<feature type="transmembrane region" description="Helical" evidence="1">
    <location>
        <begin position="365"/>
        <end position="386"/>
    </location>
</feature>
<name>A0A157S9L1_9BORD</name>
<feature type="transmembrane region" description="Helical" evidence="1">
    <location>
        <begin position="427"/>
        <end position="449"/>
    </location>
</feature>
<keyword evidence="1" id="KW-0472">Membrane</keyword>
<evidence type="ECO:0000256" key="1">
    <source>
        <dbReference type="SAM" id="Phobius"/>
    </source>
</evidence>
<feature type="transmembrane region" description="Helical" evidence="1">
    <location>
        <begin position="220"/>
        <end position="238"/>
    </location>
</feature>
<sequence>MSGQAFPAPLAPLGASAPPAAAALSQALLSEIPRMKFSDMANTDRNEEGAASATVGTAWLERLTAVAVWALAGFSAWIVLSQSARIFFGSDLYALAASIQDDSFYYIIPAFNFSHGKEMSFGGVLSYGFQPGYELLLSLVGLMTDSIASLLRTSLFLNAVFFAATGVLIMMAVVRACAQQGKTSGRVFLGPAYVCGAIALAVYFANAWNFLNSTTGKENPFAAMLLMLSIYLALGVQASARPGRIFLAGLIAGLLAITRPVPSTLLYLAVFAWAFRGAYKPYITGLALPLLAWLVFAKAYFGVFVPFSAAIKSAAPSLSFSMSAIGQAWNYLLTALQFGSFGPSMVMLPQPNWAAAARDPGTQTILYVTLGAAAAVCLIGTLRSVIRGPRTLAVVPMVIAAFAAGSFLMGLAMALKRPHEMYYASWYFYDAPAISSLVAGIGVYLLWAWLTRLVPAPLSRVVTLLALTAIAFTQVGSLDRYRAFQPYTAADLTDGVGKRWQNTMIAAGLWYKENVPDWQTKTVAAYSAGALGLVLEDRVINLDGLSNNDAAAAQLANRSLPDYLYGARPDFFIDVVLANPTDARVTLRRLHTLDFPAQEGYQISAFDYDGVAPGERNPK</sequence>
<feature type="transmembrane region" description="Helical" evidence="1">
    <location>
        <begin position="328"/>
        <end position="345"/>
    </location>
</feature>
<feature type="transmembrane region" description="Helical" evidence="1">
    <location>
        <begin position="393"/>
        <end position="415"/>
    </location>
</feature>
<evidence type="ECO:0000313" key="3">
    <source>
        <dbReference type="Proteomes" id="UP000076848"/>
    </source>
</evidence>
<keyword evidence="1" id="KW-0812">Transmembrane</keyword>
<organism evidence="2 3">
    <name type="scientific">Bordetella ansorpii</name>
    <dbReference type="NCBI Taxonomy" id="288768"/>
    <lineage>
        <taxon>Bacteria</taxon>
        <taxon>Pseudomonadati</taxon>
        <taxon>Pseudomonadota</taxon>
        <taxon>Betaproteobacteria</taxon>
        <taxon>Burkholderiales</taxon>
        <taxon>Alcaligenaceae</taxon>
        <taxon>Bordetella</taxon>
    </lineage>
</organism>
<keyword evidence="3" id="KW-1185">Reference proteome</keyword>
<feature type="transmembrane region" description="Helical" evidence="1">
    <location>
        <begin position="245"/>
        <end position="274"/>
    </location>
</feature>
<evidence type="ECO:0008006" key="4">
    <source>
        <dbReference type="Google" id="ProtNLM"/>
    </source>
</evidence>
<accession>A0A157S9L1</accession>
<gene>
    <name evidence="2" type="ORF">SAMEA3906486_01332</name>
</gene>
<dbReference type="EMBL" id="FKIF01000002">
    <property type="protein sequence ID" value="SAI67117.1"/>
    <property type="molecule type" value="Genomic_DNA"/>
</dbReference>
<feature type="transmembrane region" description="Helical" evidence="1">
    <location>
        <begin position="186"/>
        <end position="208"/>
    </location>
</feature>
<feature type="transmembrane region" description="Helical" evidence="1">
    <location>
        <begin position="461"/>
        <end position="478"/>
    </location>
</feature>
<keyword evidence="1" id="KW-1133">Transmembrane helix</keyword>